<evidence type="ECO:0000313" key="2">
    <source>
        <dbReference type="EMBL" id="GAA2423675.1"/>
    </source>
</evidence>
<organism evidence="2 3">
    <name type="scientific">Actinomadura vinacea</name>
    <dbReference type="NCBI Taxonomy" id="115336"/>
    <lineage>
        <taxon>Bacteria</taxon>
        <taxon>Bacillati</taxon>
        <taxon>Actinomycetota</taxon>
        <taxon>Actinomycetes</taxon>
        <taxon>Streptosporangiales</taxon>
        <taxon>Thermomonosporaceae</taxon>
        <taxon>Actinomadura</taxon>
    </lineage>
</organism>
<feature type="compositionally biased region" description="Low complexity" evidence="1">
    <location>
        <begin position="21"/>
        <end position="33"/>
    </location>
</feature>
<evidence type="ECO:0000256" key="1">
    <source>
        <dbReference type="SAM" id="MobiDB-lite"/>
    </source>
</evidence>
<dbReference type="Proteomes" id="UP001501231">
    <property type="component" value="Unassembled WGS sequence"/>
</dbReference>
<name>A0ABN3J906_9ACTN</name>
<dbReference type="EMBL" id="BAAARW010000012">
    <property type="protein sequence ID" value="GAA2423675.1"/>
    <property type="molecule type" value="Genomic_DNA"/>
</dbReference>
<evidence type="ECO:0000313" key="3">
    <source>
        <dbReference type="Proteomes" id="UP001501231"/>
    </source>
</evidence>
<feature type="compositionally biased region" description="Polar residues" evidence="1">
    <location>
        <begin position="38"/>
        <end position="53"/>
    </location>
</feature>
<comment type="caution">
    <text evidence="2">The sequence shown here is derived from an EMBL/GenBank/DDBJ whole genome shotgun (WGS) entry which is preliminary data.</text>
</comment>
<keyword evidence="3" id="KW-1185">Reference proteome</keyword>
<feature type="region of interest" description="Disordered" evidence="1">
    <location>
        <begin position="77"/>
        <end position="112"/>
    </location>
</feature>
<accession>A0ABN3J906</accession>
<proteinExistence type="predicted"/>
<sequence>MRPRNRMTGLPRIACSGRWPGGASATGATNAAAHRPLTTRSSKDVQTTSCVTRSSGPVAGVEAMTYSSAAPVQQAGQESATVRHTRAAAPSGSRRAQTVRTASAIPIANQTK</sequence>
<gene>
    <name evidence="2" type="ORF">GCM10010191_39720</name>
</gene>
<feature type="region of interest" description="Disordered" evidence="1">
    <location>
        <begin position="1"/>
        <end position="53"/>
    </location>
</feature>
<reference evidence="2 3" key="1">
    <citation type="journal article" date="2019" name="Int. J. Syst. Evol. Microbiol.">
        <title>The Global Catalogue of Microorganisms (GCM) 10K type strain sequencing project: providing services to taxonomists for standard genome sequencing and annotation.</title>
        <authorList>
            <consortium name="The Broad Institute Genomics Platform"/>
            <consortium name="The Broad Institute Genome Sequencing Center for Infectious Disease"/>
            <person name="Wu L."/>
            <person name="Ma J."/>
        </authorList>
    </citation>
    <scope>NUCLEOTIDE SEQUENCE [LARGE SCALE GENOMIC DNA]</scope>
    <source>
        <strain evidence="2 3">JCM 3325</strain>
    </source>
</reference>
<protein>
    <submittedName>
        <fullName evidence="2">Uncharacterized protein</fullName>
    </submittedName>
</protein>